<dbReference type="PANTHER" id="PTHR33988:SF2">
    <property type="entry name" value="ENDORIBONUCLEASE MAZF"/>
    <property type="match status" value="1"/>
</dbReference>
<dbReference type="PANTHER" id="PTHR33988">
    <property type="entry name" value="ENDORIBONUCLEASE MAZF-RELATED"/>
    <property type="match status" value="1"/>
</dbReference>
<dbReference type="InterPro" id="IPR011067">
    <property type="entry name" value="Plasmid_toxin/cell-grow_inhib"/>
</dbReference>
<dbReference type="RefSeq" id="WP_249319886.1">
    <property type="nucleotide sequence ID" value="NZ_JACRSN010000014.1"/>
</dbReference>
<accession>A0A926D9E7</accession>
<dbReference type="AlphaFoldDB" id="A0A926D9E7"/>
<evidence type="ECO:0000313" key="3">
    <source>
        <dbReference type="EMBL" id="MBC8534248.1"/>
    </source>
</evidence>
<gene>
    <name evidence="3" type="ORF">IAG03_09650</name>
</gene>
<dbReference type="Gene3D" id="2.30.30.110">
    <property type="match status" value="1"/>
</dbReference>
<evidence type="ECO:0000256" key="1">
    <source>
        <dbReference type="ARBA" id="ARBA00007521"/>
    </source>
</evidence>
<dbReference type="InterPro" id="IPR003477">
    <property type="entry name" value="PemK-like"/>
</dbReference>
<protein>
    <submittedName>
        <fullName evidence="3">Type II toxin-antitoxin system PemK/MazF family toxin</fullName>
    </submittedName>
</protein>
<dbReference type="GO" id="GO:0016075">
    <property type="term" value="P:rRNA catabolic process"/>
    <property type="evidence" value="ECO:0007669"/>
    <property type="project" value="TreeGrafter"/>
</dbReference>
<keyword evidence="2" id="KW-1277">Toxin-antitoxin system</keyword>
<evidence type="ECO:0000313" key="4">
    <source>
        <dbReference type="Proteomes" id="UP000651482"/>
    </source>
</evidence>
<dbReference type="GO" id="GO:0006402">
    <property type="term" value="P:mRNA catabolic process"/>
    <property type="evidence" value="ECO:0007669"/>
    <property type="project" value="TreeGrafter"/>
</dbReference>
<dbReference type="GO" id="GO:0004521">
    <property type="term" value="F:RNA endonuclease activity"/>
    <property type="evidence" value="ECO:0007669"/>
    <property type="project" value="TreeGrafter"/>
</dbReference>
<dbReference type="SUPFAM" id="SSF50118">
    <property type="entry name" value="Cell growth inhibitor/plasmid maintenance toxic component"/>
    <property type="match status" value="1"/>
</dbReference>
<dbReference type="GO" id="GO:0003677">
    <property type="term" value="F:DNA binding"/>
    <property type="evidence" value="ECO:0007669"/>
    <property type="project" value="InterPro"/>
</dbReference>
<dbReference type="Proteomes" id="UP000651482">
    <property type="component" value="Unassembled WGS sequence"/>
</dbReference>
<evidence type="ECO:0000256" key="2">
    <source>
        <dbReference type="ARBA" id="ARBA00022649"/>
    </source>
</evidence>
<reference evidence="3" key="1">
    <citation type="submission" date="2020-08" db="EMBL/GenBank/DDBJ databases">
        <title>Genome public.</title>
        <authorList>
            <person name="Liu C."/>
            <person name="Sun Q."/>
        </authorList>
    </citation>
    <scope>NUCLEOTIDE SEQUENCE</scope>
    <source>
        <strain evidence="3">NSJ-40</strain>
    </source>
</reference>
<sequence>MENKSTNGKVQRGEIYLYDFGNNGGSIQNGVRPALVVQCDEGNAASSTTIIAAITSVIKKRFLPTHIIIGNRFGLKSPSMVMLEQLKTVNQSDLIEYIGKIDDEHCMKKLNIGIKKALGLWVDKPYHKPASVRCLCPKCLQDYKTSGGYIVRRVDPFVRVKEKCDKCEGYGYDYLITERSTGGEENV</sequence>
<name>A0A926D9E7_9FIRM</name>
<comment type="caution">
    <text evidence="3">The sequence shown here is derived from an EMBL/GenBank/DDBJ whole genome shotgun (WGS) entry which is preliminary data.</text>
</comment>
<keyword evidence="4" id="KW-1185">Reference proteome</keyword>
<comment type="similarity">
    <text evidence="1">Belongs to the PemK/MazF family.</text>
</comment>
<dbReference type="EMBL" id="JACRSN010000014">
    <property type="protein sequence ID" value="MBC8534248.1"/>
    <property type="molecule type" value="Genomic_DNA"/>
</dbReference>
<organism evidence="3 4">
    <name type="scientific">Yeguia hominis</name>
    <dbReference type="NCBI Taxonomy" id="2763662"/>
    <lineage>
        <taxon>Bacteria</taxon>
        <taxon>Bacillati</taxon>
        <taxon>Bacillota</taxon>
        <taxon>Clostridia</taxon>
        <taxon>Eubacteriales</taxon>
        <taxon>Yeguiaceae</taxon>
        <taxon>Yeguia</taxon>
    </lineage>
</organism>
<dbReference type="Pfam" id="PF02452">
    <property type="entry name" value="PemK_toxin"/>
    <property type="match status" value="1"/>
</dbReference>
<proteinExistence type="inferred from homology"/>